<proteinExistence type="predicted"/>
<dbReference type="PANTHER" id="PTHR37305:SF1">
    <property type="entry name" value="MEMBRANE PROTEIN"/>
    <property type="match status" value="1"/>
</dbReference>
<dbReference type="PATRIC" id="fig|1684.4.peg.1166"/>
<evidence type="ECO:0000313" key="2">
    <source>
        <dbReference type="EMBL" id="KJY49767.1"/>
    </source>
</evidence>
<accession>A0A0F4KSW9</accession>
<gene>
    <name evidence="2" type="ORF">JF69_10770</name>
</gene>
<keyword evidence="1" id="KW-0812">Transmembrane</keyword>
<feature type="transmembrane region" description="Helical" evidence="1">
    <location>
        <begin position="231"/>
        <end position="253"/>
    </location>
</feature>
<dbReference type="OrthoDB" id="3230233at2"/>
<evidence type="ECO:0000256" key="1">
    <source>
        <dbReference type="SAM" id="Phobius"/>
    </source>
</evidence>
<keyword evidence="1" id="KW-0472">Membrane</keyword>
<organism evidence="2 3">
    <name type="scientific">Bifidobacterium asteroides</name>
    <dbReference type="NCBI Taxonomy" id="1684"/>
    <lineage>
        <taxon>Bacteria</taxon>
        <taxon>Bacillati</taxon>
        <taxon>Actinomycetota</taxon>
        <taxon>Actinomycetes</taxon>
        <taxon>Bifidobacteriales</taxon>
        <taxon>Bifidobacteriaceae</taxon>
        <taxon>Bifidobacterium</taxon>
    </lineage>
</organism>
<comment type="caution">
    <text evidence="2">The sequence shown here is derived from an EMBL/GenBank/DDBJ whole genome shotgun (WGS) entry which is preliminary data.</text>
</comment>
<feature type="transmembrane region" description="Helical" evidence="1">
    <location>
        <begin position="68"/>
        <end position="89"/>
    </location>
</feature>
<sequence length="258" mass="28067">MINQIRADFYRQRRSIGMLILLIATVALGIVTTWSKTTIGISTGGEDYDHQLSEIEGRSWTIRTGLQAGAASASSLVYFYIAVFVIVIGSEYSQHTLKNTLTSGISRIQFILGKYVTILIDIILLTLCYFITILITGLALGRKPGADWGVLSKDVAVMTLLVSFCISVIISLGIVLLIIAKSLVIPAVAIVIWPVLIGLVELTAKWQWLKYFDFVGFGEQIVLNTLKADQAWIYAGASVGVVLAAIIGSALIISKQEI</sequence>
<dbReference type="Pfam" id="PF12730">
    <property type="entry name" value="ABC2_membrane_4"/>
    <property type="match status" value="1"/>
</dbReference>
<keyword evidence="1" id="KW-1133">Transmembrane helix</keyword>
<dbReference type="PANTHER" id="PTHR37305">
    <property type="entry name" value="INTEGRAL MEMBRANE PROTEIN-RELATED"/>
    <property type="match status" value="1"/>
</dbReference>
<dbReference type="AlphaFoldDB" id="A0A0F4KSW9"/>
<feature type="transmembrane region" description="Helical" evidence="1">
    <location>
        <begin position="155"/>
        <end position="178"/>
    </location>
</feature>
<dbReference type="Proteomes" id="UP000033648">
    <property type="component" value="Unassembled WGS sequence"/>
</dbReference>
<evidence type="ECO:0000313" key="3">
    <source>
        <dbReference type="Proteomes" id="UP000033648"/>
    </source>
</evidence>
<feature type="transmembrane region" description="Helical" evidence="1">
    <location>
        <begin position="110"/>
        <end position="135"/>
    </location>
</feature>
<feature type="transmembrane region" description="Helical" evidence="1">
    <location>
        <begin position="183"/>
        <end position="204"/>
    </location>
</feature>
<feature type="transmembrane region" description="Helical" evidence="1">
    <location>
        <begin position="16"/>
        <end position="34"/>
    </location>
</feature>
<name>A0A0F4KSW9_9BIFI</name>
<protein>
    <submittedName>
        <fullName evidence="2">ABC transporter, permease protein</fullName>
    </submittedName>
</protein>
<reference evidence="2 3" key="1">
    <citation type="submission" date="2014-12" db="EMBL/GenBank/DDBJ databases">
        <title>Comparative genomics of the lactic acid bacteria isolated from the honey bee gut.</title>
        <authorList>
            <person name="Ellegaard K.M."/>
            <person name="Tamarit D."/>
            <person name="Javelind E."/>
            <person name="Olofsson T."/>
            <person name="Andersson S.G."/>
            <person name="Vasquez A."/>
        </authorList>
    </citation>
    <scope>NUCLEOTIDE SEQUENCE [LARGE SCALE GENOMIC DNA]</scope>
    <source>
        <strain evidence="2 3">Bin2</strain>
    </source>
</reference>
<dbReference type="EMBL" id="JWME01000011">
    <property type="protein sequence ID" value="KJY49767.1"/>
    <property type="molecule type" value="Genomic_DNA"/>
</dbReference>